<organism evidence="2 3">
    <name type="scientific">Cirrhinus mrigala</name>
    <name type="common">Mrigala</name>
    <dbReference type="NCBI Taxonomy" id="683832"/>
    <lineage>
        <taxon>Eukaryota</taxon>
        <taxon>Metazoa</taxon>
        <taxon>Chordata</taxon>
        <taxon>Craniata</taxon>
        <taxon>Vertebrata</taxon>
        <taxon>Euteleostomi</taxon>
        <taxon>Actinopterygii</taxon>
        <taxon>Neopterygii</taxon>
        <taxon>Teleostei</taxon>
        <taxon>Ostariophysi</taxon>
        <taxon>Cypriniformes</taxon>
        <taxon>Cyprinidae</taxon>
        <taxon>Labeoninae</taxon>
        <taxon>Labeonini</taxon>
        <taxon>Cirrhinus</taxon>
    </lineage>
</organism>
<comment type="caution">
    <text evidence="2">The sequence shown here is derived from an EMBL/GenBank/DDBJ whole genome shotgun (WGS) entry which is preliminary data.</text>
</comment>
<dbReference type="AlphaFoldDB" id="A0ABD0Q4R6"/>
<feature type="compositionally biased region" description="Low complexity" evidence="1">
    <location>
        <begin position="90"/>
        <end position="101"/>
    </location>
</feature>
<name>A0ABD0Q4R6_CIRMR</name>
<feature type="compositionally biased region" description="Low complexity" evidence="1">
    <location>
        <begin position="18"/>
        <end position="29"/>
    </location>
</feature>
<evidence type="ECO:0000313" key="3">
    <source>
        <dbReference type="Proteomes" id="UP001529510"/>
    </source>
</evidence>
<evidence type="ECO:0000313" key="2">
    <source>
        <dbReference type="EMBL" id="KAL0180942.1"/>
    </source>
</evidence>
<evidence type="ECO:0000256" key="1">
    <source>
        <dbReference type="SAM" id="MobiDB-lite"/>
    </source>
</evidence>
<protein>
    <submittedName>
        <fullName evidence="2">Uncharacterized protein</fullName>
    </submittedName>
</protein>
<feature type="compositionally biased region" description="Low complexity" evidence="1">
    <location>
        <begin position="65"/>
        <end position="75"/>
    </location>
</feature>
<dbReference type="EMBL" id="JAMKFB020000011">
    <property type="protein sequence ID" value="KAL0180942.1"/>
    <property type="molecule type" value="Genomic_DNA"/>
</dbReference>
<keyword evidence="3" id="KW-1185">Reference proteome</keyword>
<accession>A0ABD0Q4R6</accession>
<gene>
    <name evidence="2" type="ORF">M9458_023348</name>
</gene>
<feature type="non-terminal residue" evidence="2">
    <location>
        <position position="130"/>
    </location>
</feature>
<sequence length="130" mass="13684">ADGVSCGEDSFDPDEGFSSGASSSSQPSSVKRDWVITGIRPSRDPGARQRDSTLHQRHHLRTAESSRSPSPSAPRRFLDPHYIPPFAGAPPKTSSTSSSKSLDCTGLNGSSGPTDSLSLGSLSADRAHYL</sequence>
<feature type="region of interest" description="Disordered" evidence="1">
    <location>
        <begin position="1"/>
        <end position="130"/>
    </location>
</feature>
<feature type="non-terminal residue" evidence="2">
    <location>
        <position position="1"/>
    </location>
</feature>
<proteinExistence type="predicted"/>
<feature type="compositionally biased region" description="Polar residues" evidence="1">
    <location>
        <begin position="107"/>
        <end position="121"/>
    </location>
</feature>
<reference evidence="2 3" key="1">
    <citation type="submission" date="2024-05" db="EMBL/GenBank/DDBJ databases">
        <title>Genome sequencing and assembly of Indian major carp, Cirrhinus mrigala (Hamilton, 1822).</title>
        <authorList>
            <person name="Mohindra V."/>
            <person name="Chowdhury L.M."/>
            <person name="Lal K."/>
            <person name="Jena J.K."/>
        </authorList>
    </citation>
    <scope>NUCLEOTIDE SEQUENCE [LARGE SCALE GENOMIC DNA]</scope>
    <source>
        <strain evidence="2">CM1030</strain>
        <tissue evidence="2">Blood</tissue>
    </source>
</reference>
<dbReference type="Proteomes" id="UP001529510">
    <property type="component" value="Unassembled WGS sequence"/>
</dbReference>
<feature type="compositionally biased region" description="Basic and acidic residues" evidence="1">
    <location>
        <begin position="41"/>
        <end position="54"/>
    </location>
</feature>